<dbReference type="EMBL" id="JAGPXF010000005">
    <property type="protein sequence ID" value="KAH7241567.1"/>
    <property type="molecule type" value="Genomic_DNA"/>
</dbReference>
<feature type="compositionally biased region" description="Polar residues" evidence="1">
    <location>
        <begin position="61"/>
        <end position="78"/>
    </location>
</feature>
<evidence type="ECO:0000256" key="1">
    <source>
        <dbReference type="SAM" id="MobiDB-lite"/>
    </source>
</evidence>
<feature type="compositionally biased region" description="Low complexity" evidence="1">
    <location>
        <begin position="32"/>
        <end position="46"/>
    </location>
</feature>
<comment type="caution">
    <text evidence="2">The sequence shown here is derived from an EMBL/GenBank/DDBJ whole genome shotgun (WGS) entry which is preliminary data.</text>
</comment>
<dbReference type="OrthoDB" id="4760737at2759"/>
<accession>A0A8K0RTL5</accession>
<name>A0A8K0RTL5_9HYPO</name>
<keyword evidence="3" id="KW-1185">Reference proteome</keyword>
<organism evidence="2 3">
    <name type="scientific">Fusarium tricinctum</name>
    <dbReference type="NCBI Taxonomy" id="61284"/>
    <lineage>
        <taxon>Eukaryota</taxon>
        <taxon>Fungi</taxon>
        <taxon>Dikarya</taxon>
        <taxon>Ascomycota</taxon>
        <taxon>Pezizomycotina</taxon>
        <taxon>Sordariomycetes</taxon>
        <taxon>Hypocreomycetidae</taxon>
        <taxon>Hypocreales</taxon>
        <taxon>Nectriaceae</taxon>
        <taxon>Fusarium</taxon>
        <taxon>Fusarium tricinctum species complex</taxon>
    </lineage>
</organism>
<sequence length="209" mass="21800">ASRPGPSSSESANIAVNRIVRRVVGYYDHNSSASAISGATSASPGSNMSGMVPGQVRFGPQVSNTSPLSPWGNDSSTYRPPRPAGFTSHQITPHSAAETDAASAELYHPPRPAGFGPGGISSPRSSSVSAQSQRSASDPLYNTQAHAGSSPAFYERKELGREFAPITIPDQAGMLPGNVSPWLLSDADQLYKPPAAPLTATAPWRPAFQ</sequence>
<feature type="non-terminal residue" evidence="2">
    <location>
        <position position="1"/>
    </location>
</feature>
<reference evidence="2" key="1">
    <citation type="journal article" date="2021" name="Nat. Commun.">
        <title>Genetic determinants of endophytism in the Arabidopsis root mycobiome.</title>
        <authorList>
            <person name="Mesny F."/>
            <person name="Miyauchi S."/>
            <person name="Thiergart T."/>
            <person name="Pickel B."/>
            <person name="Atanasova L."/>
            <person name="Karlsson M."/>
            <person name="Huettel B."/>
            <person name="Barry K.W."/>
            <person name="Haridas S."/>
            <person name="Chen C."/>
            <person name="Bauer D."/>
            <person name="Andreopoulos W."/>
            <person name="Pangilinan J."/>
            <person name="LaButti K."/>
            <person name="Riley R."/>
            <person name="Lipzen A."/>
            <person name="Clum A."/>
            <person name="Drula E."/>
            <person name="Henrissat B."/>
            <person name="Kohler A."/>
            <person name="Grigoriev I.V."/>
            <person name="Martin F.M."/>
            <person name="Hacquard S."/>
        </authorList>
    </citation>
    <scope>NUCLEOTIDE SEQUENCE</scope>
    <source>
        <strain evidence="2">MPI-SDFR-AT-0068</strain>
    </source>
</reference>
<dbReference type="Proteomes" id="UP000813427">
    <property type="component" value="Unassembled WGS sequence"/>
</dbReference>
<proteinExistence type="predicted"/>
<dbReference type="AlphaFoldDB" id="A0A8K0RTL5"/>
<evidence type="ECO:0000313" key="2">
    <source>
        <dbReference type="EMBL" id="KAH7241567.1"/>
    </source>
</evidence>
<evidence type="ECO:0000313" key="3">
    <source>
        <dbReference type="Proteomes" id="UP000813427"/>
    </source>
</evidence>
<feature type="compositionally biased region" description="Low complexity" evidence="1">
    <location>
        <begin position="121"/>
        <end position="137"/>
    </location>
</feature>
<feature type="region of interest" description="Disordered" evidence="1">
    <location>
        <begin position="32"/>
        <end position="149"/>
    </location>
</feature>
<gene>
    <name evidence="2" type="ORF">BKA59DRAFT_529246</name>
</gene>
<protein>
    <submittedName>
        <fullName evidence="2">Uncharacterized protein</fullName>
    </submittedName>
</protein>